<dbReference type="AlphaFoldDB" id="A0A1K1W223"/>
<feature type="transmembrane region" description="Helical" evidence="6">
    <location>
        <begin position="128"/>
        <end position="144"/>
    </location>
</feature>
<dbReference type="InterPro" id="IPR052576">
    <property type="entry name" value="AA_Transporter-Related"/>
</dbReference>
<keyword evidence="2" id="KW-1003">Cell membrane</keyword>
<evidence type="ECO:0000256" key="3">
    <source>
        <dbReference type="ARBA" id="ARBA00022692"/>
    </source>
</evidence>
<dbReference type="PANTHER" id="PTHR37821:SF1">
    <property type="entry name" value="AMINO ACID TRANSPORTER YUIF-RELATED"/>
    <property type="match status" value="1"/>
</dbReference>
<dbReference type="RefSeq" id="WP_072325459.1">
    <property type="nucleotide sequence ID" value="NZ_FPJW01000003.1"/>
</dbReference>
<feature type="domain" description="Na+/H+ antiporter NhaC-like C-terminal" evidence="7">
    <location>
        <begin position="158"/>
        <end position="451"/>
    </location>
</feature>
<accession>A0A1K1W223</accession>
<evidence type="ECO:0000256" key="5">
    <source>
        <dbReference type="ARBA" id="ARBA00023136"/>
    </source>
</evidence>
<feature type="transmembrane region" description="Helical" evidence="6">
    <location>
        <begin position="379"/>
        <end position="404"/>
    </location>
</feature>
<evidence type="ECO:0000313" key="10">
    <source>
        <dbReference type="Proteomes" id="UP000182350"/>
    </source>
</evidence>
<feature type="transmembrane region" description="Helical" evidence="6">
    <location>
        <begin position="52"/>
        <end position="72"/>
    </location>
</feature>
<dbReference type="PANTHER" id="PTHR37821">
    <property type="entry name" value="AMINO ACID TRANSPORTER YUIF-RELATED"/>
    <property type="match status" value="1"/>
</dbReference>
<feature type="transmembrane region" description="Helical" evidence="6">
    <location>
        <begin position="156"/>
        <end position="178"/>
    </location>
</feature>
<keyword evidence="4 6" id="KW-1133">Transmembrane helix</keyword>
<evidence type="ECO:0008006" key="11">
    <source>
        <dbReference type="Google" id="ProtNLM"/>
    </source>
</evidence>
<feature type="transmembrane region" description="Helical" evidence="6">
    <location>
        <begin position="255"/>
        <end position="272"/>
    </location>
</feature>
<feature type="transmembrane region" description="Helical" evidence="6">
    <location>
        <begin position="309"/>
        <end position="329"/>
    </location>
</feature>
<keyword evidence="5 6" id="KW-0472">Membrane</keyword>
<dbReference type="STRING" id="1122209.SAMN02745752_01219"/>
<evidence type="ECO:0000259" key="7">
    <source>
        <dbReference type="Pfam" id="PF03553"/>
    </source>
</evidence>
<gene>
    <name evidence="9" type="ORF">SAMN02745752_01219</name>
</gene>
<dbReference type="GO" id="GO:0005886">
    <property type="term" value="C:plasma membrane"/>
    <property type="evidence" value="ECO:0007669"/>
    <property type="project" value="UniProtKB-SubCell"/>
</dbReference>
<proteinExistence type="predicted"/>
<organism evidence="9 10">
    <name type="scientific">Marinospirillum alkaliphilum DSM 21637</name>
    <dbReference type="NCBI Taxonomy" id="1122209"/>
    <lineage>
        <taxon>Bacteria</taxon>
        <taxon>Pseudomonadati</taxon>
        <taxon>Pseudomonadota</taxon>
        <taxon>Gammaproteobacteria</taxon>
        <taxon>Oceanospirillales</taxon>
        <taxon>Oceanospirillaceae</taxon>
        <taxon>Marinospirillum</taxon>
    </lineage>
</organism>
<evidence type="ECO:0000256" key="4">
    <source>
        <dbReference type="ARBA" id="ARBA00022989"/>
    </source>
</evidence>
<keyword evidence="3 6" id="KW-0812">Transmembrane</keyword>
<dbReference type="InterPro" id="IPR018461">
    <property type="entry name" value="Na/H_Antiport_NhaC-like_C"/>
</dbReference>
<dbReference type="Pfam" id="PF03553">
    <property type="entry name" value="Na_H_antiporter"/>
    <property type="match status" value="1"/>
</dbReference>
<keyword evidence="10" id="KW-1185">Reference proteome</keyword>
<dbReference type="InterPro" id="IPR032813">
    <property type="entry name" value="Na_H_antiport_N"/>
</dbReference>
<dbReference type="OrthoDB" id="9772446at2"/>
<feature type="domain" description="Putative Na+/H+ antiporter N-terminal" evidence="8">
    <location>
        <begin position="2"/>
        <end position="86"/>
    </location>
</feature>
<protein>
    <recommendedName>
        <fullName evidence="11">Sodium:proton antiporter</fullName>
    </recommendedName>
</protein>
<feature type="transmembrane region" description="Helical" evidence="6">
    <location>
        <begin position="106"/>
        <end position="122"/>
    </location>
</feature>
<feature type="transmembrane region" description="Helical" evidence="6">
    <location>
        <begin position="439"/>
        <end position="456"/>
    </location>
</feature>
<evidence type="ECO:0000256" key="1">
    <source>
        <dbReference type="ARBA" id="ARBA00004651"/>
    </source>
</evidence>
<feature type="transmembrane region" description="Helical" evidence="6">
    <location>
        <begin position="349"/>
        <end position="367"/>
    </location>
</feature>
<dbReference type="Pfam" id="PF13726">
    <property type="entry name" value="Na_H_antiport_2"/>
    <property type="match status" value="1"/>
</dbReference>
<feature type="transmembrane region" description="Helical" evidence="6">
    <location>
        <begin position="204"/>
        <end position="225"/>
    </location>
</feature>
<evidence type="ECO:0000256" key="2">
    <source>
        <dbReference type="ARBA" id="ARBA00022475"/>
    </source>
</evidence>
<evidence type="ECO:0000313" key="9">
    <source>
        <dbReference type="EMBL" id="SFX31187.1"/>
    </source>
</evidence>
<feature type="transmembrane region" description="Helical" evidence="6">
    <location>
        <begin position="278"/>
        <end position="297"/>
    </location>
</feature>
<sequence length="457" mass="47887">MNAVVLAILVLVTLSLARVSVVFSLILAALVGGLLSGMSLNEVMDAFNGGLGKGAGIALAYAALGAFAVALARSGVTERLAALIIGRMNHANQIAANSSQASGSHWLKWGLLGAILLMAISSQNLIPVHIAFIPILIPPLLAVINRMQLDRRAVACIITFGITAPYMLLPVGFGAIFLNDILLTNLNAAGAEQQVVFEAAKVPLAMIIPILGMLLGLAIALLFSYRKKRVYEDRAIGDASHTHNPTQQPQGLKPWQWLMLVLSIVAALAVQLGYNSMVLGGLVGFALLSLSGVFRWREQDDLFTEGMRMMTLVGFIMITASGFAGVMQASGEVPQLVESSVQLIGDNKGLAALIMLLVGLFITMGIGSSFSTIPIIAALYVPLALSFGFSPLATIALVGTAAALGDAGSPASDSTLGPTAGLNADGQHDHIWDSVVPTFIHYNIPLIIFGWGAAMLL</sequence>
<dbReference type="Proteomes" id="UP000182350">
    <property type="component" value="Unassembled WGS sequence"/>
</dbReference>
<evidence type="ECO:0000259" key="8">
    <source>
        <dbReference type="Pfam" id="PF13726"/>
    </source>
</evidence>
<comment type="subcellular location">
    <subcellularLocation>
        <location evidence="1">Cell membrane</location>
        <topology evidence="1">Multi-pass membrane protein</topology>
    </subcellularLocation>
</comment>
<dbReference type="EMBL" id="FPJW01000003">
    <property type="protein sequence ID" value="SFX31187.1"/>
    <property type="molecule type" value="Genomic_DNA"/>
</dbReference>
<evidence type="ECO:0000256" key="6">
    <source>
        <dbReference type="SAM" id="Phobius"/>
    </source>
</evidence>
<reference evidence="9 10" key="1">
    <citation type="submission" date="2016-11" db="EMBL/GenBank/DDBJ databases">
        <authorList>
            <person name="Jaros S."/>
            <person name="Januszkiewicz K."/>
            <person name="Wedrychowicz H."/>
        </authorList>
    </citation>
    <scope>NUCLEOTIDE SEQUENCE [LARGE SCALE GENOMIC DNA]</scope>
    <source>
        <strain evidence="9 10">DSM 21637</strain>
    </source>
</reference>
<name>A0A1K1W223_9GAMM</name>